<dbReference type="RefSeq" id="WP_190578697.1">
    <property type="nucleotide sequence ID" value="NZ_CAWPQU010000014.1"/>
</dbReference>
<evidence type="ECO:0000259" key="2">
    <source>
        <dbReference type="SMART" id="SM00646"/>
    </source>
</evidence>
<dbReference type="Pfam" id="PF11741">
    <property type="entry name" value="AMIN"/>
    <property type="match status" value="1"/>
</dbReference>
<dbReference type="InterPro" id="IPR021731">
    <property type="entry name" value="AMIN_dom"/>
</dbReference>
<dbReference type="Proteomes" id="UP000618445">
    <property type="component" value="Unassembled WGS sequence"/>
</dbReference>
<dbReference type="PANTHER" id="PTHR30404:SF0">
    <property type="entry name" value="N-ACETYLMURAMOYL-L-ALANINE AMIDASE AMIC"/>
    <property type="match status" value="1"/>
</dbReference>
<evidence type="ECO:0000313" key="4">
    <source>
        <dbReference type="Proteomes" id="UP000618445"/>
    </source>
</evidence>
<evidence type="ECO:0000256" key="1">
    <source>
        <dbReference type="ARBA" id="ARBA00022801"/>
    </source>
</evidence>
<dbReference type="PANTHER" id="PTHR30404">
    <property type="entry name" value="N-ACETYLMURAMOYL-L-ALANINE AMIDASE"/>
    <property type="match status" value="1"/>
</dbReference>
<dbReference type="SUPFAM" id="SSF53187">
    <property type="entry name" value="Zn-dependent exopeptidases"/>
    <property type="match status" value="1"/>
</dbReference>
<gene>
    <name evidence="3" type="ORF">H6G05_13660</name>
</gene>
<dbReference type="CDD" id="cd02696">
    <property type="entry name" value="MurNAc-LAA"/>
    <property type="match status" value="1"/>
</dbReference>
<protein>
    <submittedName>
        <fullName evidence="3">N-acetylmuramoyl-L-alanine amidase</fullName>
    </submittedName>
</protein>
<dbReference type="Gene3D" id="3.40.630.40">
    <property type="entry name" value="Zn-dependent exopeptidases"/>
    <property type="match status" value="1"/>
</dbReference>
<organism evidence="3 4">
    <name type="scientific">Phormidium tenue FACHB-1050</name>
    <dbReference type="NCBI Taxonomy" id="2692857"/>
    <lineage>
        <taxon>Bacteria</taxon>
        <taxon>Bacillati</taxon>
        <taxon>Cyanobacteriota</taxon>
        <taxon>Cyanophyceae</taxon>
        <taxon>Oscillatoriophycideae</taxon>
        <taxon>Oscillatoriales</taxon>
        <taxon>Oscillatoriaceae</taxon>
        <taxon>Phormidium</taxon>
    </lineage>
</organism>
<dbReference type="SMART" id="SM00646">
    <property type="entry name" value="Ami_3"/>
    <property type="match status" value="1"/>
</dbReference>
<accession>A0ABR8CB40</accession>
<keyword evidence="4" id="KW-1185">Reference proteome</keyword>
<comment type="caution">
    <text evidence="3">The sequence shown here is derived from an EMBL/GenBank/DDBJ whole genome shotgun (WGS) entry which is preliminary data.</text>
</comment>
<feature type="domain" description="MurNAc-LAA" evidence="2">
    <location>
        <begin position="371"/>
        <end position="483"/>
    </location>
</feature>
<dbReference type="Gene3D" id="2.60.40.3500">
    <property type="match status" value="1"/>
</dbReference>
<evidence type="ECO:0000313" key="3">
    <source>
        <dbReference type="EMBL" id="MBD2317889.1"/>
    </source>
</evidence>
<sequence>MRYRQLAVGILMTVVTDYISPVLGQLQAQSINNTSNLSSKVQINSIRATNNGLMLTVNANPQIRIQRENNPDRLIVDLQNANLAQQLHQSTLPMNRLGIKQVRVAQFQNNPAIARLVFDLDSSDPSSKFAWQSQYIPATRTLLLTQSNQTAQEFPINPSINPNLSLPRPINTPSSPTSSTPAAIERLSFSSTGQLIVSASQPVSYRIGFDANSGTYNLTVANAKISPNLQRPNLAANSPIERIRLSQVGTSVEIGIKTIAGWQVRETQRLNNQQIQLQVSLNSIVPNNQTPLPNNNPVPQSPLNTGERRRGVILVDAGHGGRDPGAIGNGIQEKDVVLDISISLGKALQNMGYTVYYTRTSDVEIDLEPRVALAERVNADVFVSIHANSLASRNNSVNGVETFFARGSTIGRTLASYVQSQIISATGATDRSAKAAGFYVIARTSMPAILVETGFVTNPTEARNLSNPSYQKQMADAIARGIDQFMRVRGR</sequence>
<dbReference type="InterPro" id="IPR002508">
    <property type="entry name" value="MurNAc-LAA_cat"/>
</dbReference>
<name>A0ABR8CB40_9CYAN</name>
<reference evidence="3 4" key="1">
    <citation type="journal article" date="2020" name="ISME J.">
        <title>Comparative genomics reveals insights into cyanobacterial evolution and habitat adaptation.</title>
        <authorList>
            <person name="Chen M.Y."/>
            <person name="Teng W.K."/>
            <person name="Zhao L."/>
            <person name="Hu C.X."/>
            <person name="Zhou Y.K."/>
            <person name="Han B.P."/>
            <person name="Song L.R."/>
            <person name="Shu W.S."/>
        </authorList>
    </citation>
    <scope>NUCLEOTIDE SEQUENCE [LARGE SCALE GENOMIC DNA]</scope>
    <source>
        <strain evidence="3 4">FACHB-1050</strain>
    </source>
</reference>
<proteinExistence type="predicted"/>
<dbReference type="Pfam" id="PF01520">
    <property type="entry name" value="Amidase_3"/>
    <property type="match status" value="1"/>
</dbReference>
<dbReference type="InterPro" id="IPR050695">
    <property type="entry name" value="N-acetylmuramoyl_amidase_3"/>
</dbReference>
<dbReference type="EMBL" id="JACJQY010000021">
    <property type="protein sequence ID" value="MBD2317889.1"/>
    <property type="molecule type" value="Genomic_DNA"/>
</dbReference>
<keyword evidence="1" id="KW-0378">Hydrolase</keyword>